<proteinExistence type="predicted"/>
<evidence type="ECO:0000313" key="4">
    <source>
        <dbReference type="EMBL" id="RKS91862.1"/>
    </source>
</evidence>
<feature type="signal peptide" evidence="2">
    <location>
        <begin position="1"/>
        <end position="19"/>
    </location>
</feature>
<keyword evidence="6" id="KW-1185">Reference proteome</keyword>
<feature type="region of interest" description="Disordered" evidence="1">
    <location>
        <begin position="22"/>
        <end position="52"/>
    </location>
</feature>
<dbReference type="RefSeq" id="WP_121048485.1">
    <property type="nucleotide sequence ID" value="NZ_AP018711.1"/>
</dbReference>
<evidence type="ECO:0000256" key="1">
    <source>
        <dbReference type="SAM" id="MobiDB-lite"/>
    </source>
</evidence>
<dbReference type="Proteomes" id="UP000276029">
    <property type="component" value="Unassembled WGS sequence"/>
</dbReference>
<accession>A0AAD1D7G9</accession>
<dbReference type="EMBL" id="AP018711">
    <property type="protein sequence ID" value="BBE34848.1"/>
    <property type="molecule type" value="Genomic_DNA"/>
</dbReference>
<reference evidence="3 5" key="1">
    <citation type="submission" date="2018-06" db="EMBL/GenBank/DDBJ databases">
        <title>Complete Genome Sequence of the Microcystin-Degrading Bacterium Sphingosinicella microcystinivorans Strain B-9.</title>
        <authorList>
            <person name="Jin H."/>
            <person name="Nishizawa T."/>
            <person name="Guo Y."/>
            <person name="Nishizawa A."/>
            <person name="Park H."/>
            <person name="Kato H."/>
            <person name="Tsuji K."/>
            <person name="Harada K."/>
        </authorList>
    </citation>
    <scope>NUCLEOTIDE SEQUENCE [LARGE SCALE GENOMIC DNA]</scope>
    <source>
        <strain evidence="3 5">B9</strain>
    </source>
</reference>
<dbReference type="KEGG" id="smic:SmB9_25060"/>
<organism evidence="3 5">
    <name type="scientific">Sphingosinicella microcystinivorans</name>
    <dbReference type="NCBI Taxonomy" id="335406"/>
    <lineage>
        <taxon>Bacteria</taxon>
        <taxon>Pseudomonadati</taxon>
        <taxon>Pseudomonadota</taxon>
        <taxon>Alphaproteobacteria</taxon>
        <taxon>Sphingomonadales</taxon>
        <taxon>Sphingosinicellaceae</taxon>
        <taxon>Sphingosinicella</taxon>
    </lineage>
</organism>
<evidence type="ECO:0008006" key="7">
    <source>
        <dbReference type="Google" id="ProtNLM"/>
    </source>
</evidence>
<evidence type="ECO:0000313" key="6">
    <source>
        <dbReference type="Proteomes" id="UP000276029"/>
    </source>
</evidence>
<protein>
    <recommendedName>
        <fullName evidence="7">Lipoprotein</fullName>
    </recommendedName>
</protein>
<dbReference type="EMBL" id="RBWX01000007">
    <property type="protein sequence ID" value="RKS91862.1"/>
    <property type="molecule type" value="Genomic_DNA"/>
</dbReference>
<name>A0AAD1D7G9_SPHMI</name>
<evidence type="ECO:0000313" key="3">
    <source>
        <dbReference type="EMBL" id="BBE34848.1"/>
    </source>
</evidence>
<sequence>MTKQGFIAGAALLALTACGGNDASEASKGEGREVASGSVATEDGEAQYSVRQDGDTSTVTITGPDGQTGKFMSGEGAANFLPDFAPLYPGAKTVGGAGGDSSTGKGGMVNFETDDAPEKVIDWYKAAAEKAGLKIAGEMTTPEMRMVAAQDEATKRSLQVHASAKEGGGTSASLIAGTQ</sequence>
<feature type="chain" id="PRO_5042044401" description="Lipoprotein" evidence="2">
    <location>
        <begin position="20"/>
        <end position="179"/>
    </location>
</feature>
<evidence type="ECO:0000313" key="5">
    <source>
        <dbReference type="Proteomes" id="UP000275727"/>
    </source>
</evidence>
<reference evidence="4 6" key="2">
    <citation type="submission" date="2018-10" db="EMBL/GenBank/DDBJ databases">
        <title>Genomic Encyclopedia of Type Strains, Phase IV (KMG-IV): sequencing the most valuable type-strain genomes for metagenomic binning, comparative biology and taxonomic classification.</title>
        <authorList>
            <person name="Goeker M."/>
        </authorList>
    </citation>
    <scope>NUCLEOTIDE SEQUENCE [LARGE SCALE GENOMIC DNA]</scope>
    <source>
        <strain evidence="4 6">DSM 19791</strain>
    </source>
</reference>
<feature type="region of interest" description="Disordered" evidence="1">
    <location>
        <begin position="151"/>
        <end position="179"/>
    </location>
</feature>
<gene>
    <name evidence="4" type="ORF">DFR51_1435</name>
    <name evidence="3" type="ORF">SmB9_25060</name>
</gene>
<evidence type="ECO:0000256" key="2">
    <source>
        <dbReference type="SAM" id="SignalP"/>
    </source>
</evidence>
<keyword evidence="2" id="KW-0732">Signal</keyword>
<dbReference type="Proteomes" id="UP000275727">
    <property type="component" value="Chromosome"/>
</dbReference>
<dbReference type="PROSITE" id="PS51257">
    <property type="entry name" value="PROKAR_LIPOPROTEIN"/>
    <property type="match status" value="1"/>
</dbReference>
<dbReference type="AlphaFoldDB" id="A0AAD1D7G9"/>